<feature type="compositionally biased region" description="Low complexity" evidence="6">
    <location>
        <begin position="49"/>
        <end position="75"/>
    </location>
</feature>
<feature type="compositionally biased region" description="Polar residues" evidence="6">
    <location>
        <begin position="87"/>
        <end position="97"/>
    </location>
</feature>
<keyword evidence="9" id="KW-1185">Reference proteome</keyword>
<evidence type="ECO:0000259" key="7">
    <source>
        <dbReference type="Pfam" id="PF14464"/>
    </source>
</evidence>
<dbReference type="Proteomes" id="UP000606499">
    <property type="component" value="Unassembled WGS sequence"/>
</dbReference>
<keyword evidence="2" id="KW-0479">Metal-binding</keyword>
<dbReference type="AlphaFoldDB" id="A0A923LWA9"/>
<feature type="compositionally biased region" description="Low complexity" evidence="6">
    <location>
        <begin position="104"/>
        <end position="133"/>
    </location>
</feature>
<comment type="caution">
    <text evidence="8">The sequence shown here is derived from an EMBL/GenBank/DDBJ whole genome shotgun (WGS) entry which is preliminary data.</text>
</comment>
<reference evidence="8" key="1">
    <citation type="submission" date="2020-08" db="EMBL/GenBank/DDBJ databases">
        <title>Genome public.</title>
        <authorList>
            <person name="Liu C."/>
            <person name="Sun Q."/>
        </authorList>
    </citation>
    <scope>NUCLEOTIDE SEQUENCE</scope>
    <source>
        <strain evidence="8">NSJ-28</strain>
    </source>
</reference>
<evidence type="ECO:0000313" key="9">
    <source>
        <dbReference type="Proteomes" id="UP000606499"/>
    </source>
</evidence>
<dbReference type="InterPro" id="IPR028090">
    <property type="entry name" value="JAB_dom_prok"/>
</dbReference>
<keyword evidence="3" id="KW-0378">Hydrolase</keyword>
<evidence type="ECO:0000256" key="5">
    <source>
        <dbReference type="ARBA" id="ARBA00023049"/>
    </source>
</evidence>
<evidence type="ECO:0000313" key="8">
    <source>
        <dbReference type="EMBL" id="MBC5726563.1"/>
    </source>
</evidence>
<dbReference type="EMBL" id="JACOPL010000019">
    <property type="protein sequence ID" value="MBC5726563.1"/>
    <property type="molecule type" value="Genomic_DNA"/>
</dbReference>
<evidence type="ECO:0000256" key="4">
    <source>
        <dbReference type="ARBA" id="ARBA00022833"/>
    </source>
</evidence>
<proteinExistence type="predicted"/>
<evidence type="ECO:0000256" key="3">
    <source>
        <dbReference type="ARBA" id="ARBA00022801"/>
    </source>
</evidence>
<sequence length="481" mass="52577">MSEQNNSMNGMDPGTGNSLEELFGSALPPLDLGDQIPASAQTMQPQPVPVESQPAAAPEAQPQPIPQQVEQAQPQMQPPQAVPNRAGQPSMQQTPQTGPVPAPQAVQQTAGPVTQAAPTAPVQQPAAAPTPQPAAGQVIDLFGAVAEDGVEARLARLANAAPVFEYGSIREDITDPAMTFEQLRVKMSADCPELEARSHVSWTVGYAGITERVSSADASIFETKAKIEKGRKFKDALKKLKEKDRDPVCTVKPTVTAQKKGVLRFPGYKGLFCSTEQAEQSDKAIAYIPAQDGRVYEMRRNGIGTFIAPSQHIAELEGVRSGFRMSLPRLPAALLAQIIAFFRRVCVDCGRDVEALVNVLWDRQGRQYVLHVPPQRIDKASVETDLSQQPDPERYLHVMDVHSHNTMAARFSRTDDADEQATRLYMVIGRLDRYYPDIRCRFACGGRHVEVPAEQVCERTDVPFAPEWLKAVQETGLKEAA</sequence>
<evidence type="ECO:0000256" key="6">
    <source>
        <dbReference type="SAM" id="MobiDB-lite"/>
    </source>
</evidence>
<dbReference type="GO" id="GO:0046872">
    <property type="term" value="F:metal ion binding"/>
    <property type="evidence" value="ECO:0007669"/>
    <property type="project" value="UniProtKB-KW"/>
</dbReference>
<keyword evidence="1" id="KW-0645">Protease</keyword>
<feature type="region of interest" description="Disordered" evidence="6">
    <location>
        <begin position="1"/>
        <end position="133"/>
    </location>
</feature>
<gene>
    <name evidence="8" type="ORF">H8S45_14000</name>
</gene>
<keyword evidence="5" id="KW-0482">Metalloprotease</keyword>
<dbReference type="GO" id="GO:0008237">
    <property type="term" value="F:metallopeptidase activity"/>
    <property type="evidence" value="ECO:0007669"/>
    <property type="project" value="UniProtKB-KW"/>
</dbReference>
<accession>A0A923LWA9</accession>
<dbReference type="GO" id="GO:0006508">
    <property type="term" value="P:proteolysis"/>
    <property type="evidence" value="ECO:0007669"/>
    <property type="project" value="UniProtKB-KW"/>
</dbReference>
<protein>
    <submittedName>
        <fullName evidence="8">Mov34/MPN/PAD-1 family protein</fullName>
    </submittedName>
</protein>
<evidence type="ECO:0000256" key="2">
    <source>
        <dbReference type="ARBA" id="ARBA00022723"/>
    </source>
</evidence>
<dbReference type="Pfam" id="PF14464">
    <property type="entry name" value="Prok-JAB"/>
    <property type="match status" value="1"/>
</dbReference>
<feature type="domain" description="JAB" evidence="7">
    <location>
        <begin position="387"/>
        <end position="431"/>
    </location>
</feature>
<organism evidence="8 9">
    <name type="scientific">Agathobaculum faecis</name>
    <dbReference type="NCBI Taxonomy" id="2763013"/>
    <lineage>
        <taxon>Bacteria</taxon>
        <taxon>Bacillati</taxon>
        <taxon>Bacillota</taxon>
        <taxon>Clostridia</taxon>
        <taxon>Eubacteriales</taxon>
        <taxon>Butyricicoccaceae</taxon>
        <taxon>Agathobaculum</taxon>
    </lineage>
</organism>
<evidence type="ECO:0000256" key="1">
    <source>
        <dbReference type="ARBA" id="ARBA00022670"/>
    </source>
</evidence>
<dbReference type="RefSeq" id="WP_054327038.1">
    <property type="nucleotide sequence ID" value="NZ_JACOPL010000019.1"/>
</dbReference>
<name>A0A923LWA9_9FIRM</name>
<keyword evidence="4" id="KW-0862">Zinc</keyword>